<dbReference type="EMBL" id="BGPR01010130">
    <property type="protein sequence ID" value="GBN44412.1"/>
    <property type="molecule type" value="Genomic_DNA"/>
</dbReference>
<dbReference type="OrthoDB" id="27832at2759"/>
<dbReference type="EMBL" id="BGPR01009902">
    <property type="protein sequence ID" value="GBN42999.1"/>
    <property type="molecule type" value="Genomic_DNA"/>
</dbReference>
<dbReference type="Proteomes" id="UP000499080">
    <property type="component" value="Unassembled WGS sequence"/>
</dbReference>
<name>A0A4Y2NWC5_ARAVE</name>
<proteinExistence type="predicted"/>
<evidence type="ECO:0000313" key="4">
    <source>
        <dbReference type="Proteomes" id="UP000499080"/>
    </source>
</evidence>
<dbReference type="AlphaFoldDB" id="A0A4Y2NWC5"/>
<organism evidence="2 4">
    <name type="scientific">Araneus ventricosus</name>
    <name type="common">Orbweaver spider</name>
    <name type="synonym">Epeira ventricosa</name>
    <dbReference type="NCBI Taxonomy" id="182803"/>
    <lineage>
        <taxon>Eukaryota</taxon>
        <taxon>Metazoa</taxon>
        <taxon>Ecdysozoa</taxon>
        <taxon>Arthropoda</taxon>
        <taxon>Chelicerata</taxon>
        <taxon>Arachnida</taxon>
        <taxon>Araneae</taxon>
        <taxon>Araneomorphae</taxon>
        <taxon>Entelegynae</taxon>
        <taxon>Araneoidea</taxon>
        <taxon>Araneidae</taxon>
        <taxon>Araneus</taxon>
    </lineage>
</organism>
<protein>
    <submittedName>
        <fullName evidence="2">Uncharacterized protein</fullName>
    </submittedName>
</protein>
<keyword evidence="4" id="KW-1185">Reference proteome</keyword>
<evidence type="ECO:0000313" key="2">
    <source>
        <dbReference type="EMBL" id="GBN42999.1"/>
    </source>
</evidence>
<reference evidence="2 4" key="1">
    <citation type="journal article" date="2019" name="Sci. Rep.">
        <title>Orb-weaving spider Araneus ventricosus genome elucidates the spidroin gene catalogue.</title>
        <authorList>
            <person name="Kono N."/>
            <person name="Nakamura H."/>
            <person name="Ohtoshi R."/>
            <person name="Moran D.A.P."/>
            <person name="Shinohara A."/>
            <person name="Yoshida Y."/>
            <person name="Fujiwara M."/>
            <person name="Mori M."/>
            <person name="Tomita M."/>
            <person name="Arakawa K."/>
        </authorList>
    </citation>
    <scope>NUCLEOTIDE SEQUENCE [LARGE SCALE GENOMIC DNA]</scope>
</reference>
<dbReference type="EMBL" id="BGPR01009675">
    <property type="protein sequence ID" value="GBN41546.1"/>
    <property type="molecule type" value="Genomic_DNA"/>
</dbReference>
<sequence>MKQFDLKYARKQETDDEKEENVILMKESVDEDFGSFQQETEAAEMEEVIYLESSKADFSTTMYALIDNNRNQMKKKDFSALVHPPNFHIPPISELDIGLI</sequence>
<accession>A0A4Y2NWC5</accession>
<gene>
    <name evidence="3" type="ORF">AVEN_173955_1</name>
    <name evidence="1" type="ORF">AVEN_69558_1</name>
    <name evidence="2" type="ORF">AVEN_94064_1</name>
</gene>
<evidence type="ECO:0000313" key="3">
    <source>
        <dbReference type="EMBL" id="GBN44412.1"/>
    </source>
</evidence>
<evidence type="ECO:0000313" key="1">
    <source>
        <dbReference type="EMBL" id="GBN41546.1"/>
    </source>
</evidence>
<comment type="caution">
    <text evidence="2">The sequence shown here is derived from an EMBL/GenBank/DDBJ whole genome shotgun (WGS) entry which is preliminary data.</text>
</comment>